<keyword evidence="8" id="KW-1185">Reference proteome</keyword>
<dbReference type="OrthoDB" id="5204190at2759"/>
<gene>
    <name evidence="7" type="ORF">CAMP_LOCUS7646</name>
</gene>
<feature type="domain" description="K Homology" evidence="6">
    <location>
        <begin position="294"/>
        <end position="365"/>
    </location>
</feature>
<dbReference type="GO" id="GO:0005634">
    <property type="term" value="C:nucleus"/>
    <property type="evidence" value="ECO:0007669"/>
    <property type="project" value="UniProtKB-SubCell"/>
</dbReference>
<dbReference type="Gene3D" id="3.30.1370.10">
    <property type="entry name" value="K Homology domain, type 1"/>
    <property type="match status" value="4"/>
</dbReference>
<dbReference type="InterPro" id="IPR004088">
    <property type="entry name" value="KH_dom_type_1"/>
</dbReference>
<dbReference type="GO" id="GO:0006355">
    <property type="term" value="P:regulation of DNA-templated transcription"/>
    <property type="evidence" value="ECO:0007669"/>
    <property type="project" value="InterPro"/>
</dbReference>
<feature type="domain" description="K Homology" evidence="6">
    <location>
        <begin position="121"/>
        <end position="193"/>
    </location>
</feature>
<dbReference type="SMART" id="SM00322">
    <property type="entry name" value="KH"/>
    <property type="match status" value="3"/>
</dbReference>
<feature type="compositionally biased region" description="Low complexity" evidence="5">
    <location>
        <begin position="512"/>
        <end position="535"/>
    </location>
</feature>
<dbReference type="Proteomes" id="UP001152747">
    <property type="component" value="Unassembled WGS sequence"/>
</dbReference>
<dbReference type="PROSITE" id="PS50084">
    <property type="entry name" value="KH_TYPE_1"/>
    <property type="match status" value="3"/>
</dbReference>
<dbReference type="CDD" id="cd22398">
    <property type="entry name" value="KH-I_FUBP_rpt3"/>
    <property type="match status" value="1"/>
</dbReference>
<comment type="subcellular location">
    <subcellularLocation>
        <location evidence="1">Nucleus</location>
    </subcellularLocation>
</comment>
<dbReference type="GO" id="GO:0003723">
    <property type="term" value="F:RNA binding"/>
    <property type="evidence" value="ECO:0007669"/>
    <property type="project" value="UniProtKB-UniRule"/>
</dbReference>
<dbReference type="EMBL" id="CANHGI010000003">
    <property type="protein sequence ID" value="CAI5445009.1"/>
    <property type="molecule type" value="Genomic_DNA"/>
</dbReference>
<evidence type="ECO:0000256" key="3">
    <source>
        <dbReference type="ARBA" id="ARBA00023242"/>
    </source>
</evidence>
<feature type="domain" description="K Homology" evidence="6">
    <location>
        <begin position="214"/>
        <end position="285"/>
    </location>
</feature>
<evidence type="ECO:0000256" key="4">
    <source>
        <dbReference type="PROSITE-ProRule" id="PRU00117"/>
    </source>
</evidence>
<reference evidence="7" key="1">
    <citation type="submission" date="2022-11" db="EMBL/GenBank/DDBJ databases">
        <authorList>
            <person name="Kikuchi T."/>
        </authorList>
    </citation>
    <scope>NUCLEOTIDE SEQUENCE</scope>
    <source>
        <strain evidence="7">PS1010</strain>
    </source>
</reference>
<dbReference type="AlphaFoldDB" id="A0A9P1IGJ9"/>
<evidence type="ECO:0000313" key="8">
    <source>
        <dbReference type="Proteomes" id="UP001152747"/>
    </source>
</evidence>
<sequence>MEQQSQCQQQQQVSDFSQSAGIKRSLELENDGMIPAKKAPEAATFADERYVETYDIPENYQMSCARVQMDPDGTTRDGKRGCTLEGNAEQINAAKQLINQVIARYNNNNTMNKQMHVPSSADITIEMMIPAERCGWVIGRAGDNIKLLQEQSGCRMNIVQASQSITGQPKPLRITGTPDAVETAKALVNNILTNTNMMNTISNSRPTSHYASGDQAKGEVIVPRDSAGLIIGKGGDVIRRLAQETGTKIQFKPDENPDSAERCAVIMGTREQIYAATERITEIVNRSLGGGGTNQEKFYMHVPADKCGLVIGKGGETIKQINAESYAHCELARDKETKNDERVFEIRGNPQQIHHAQHLIRIKVGDIPPNTPVPPMSGGSGNMVQQQMQQPQQQQYQSFMTQQQPQPNMYNPYTTSMPQQPQQFMQPVQQQPQMWGAIQQQQTPQISQVAFQQQPIVQPQQIAADRTAPIMNPNTGAPDYSLQWAAYYRSIGLVEQAAMVENRLKLNAQPAQLPTNSIPQQQQQQPTGFTQNQAQ</sequence>
<organism evidence="7 8">
    <name type="scientific">Caenorhabditis angaria</name>
    <dbReference type="NCBI Taxonomy" id="860376"/>
    <lineage>
        <taxon>Eukaryota</taxon>
        <taxon>Metazoa</taxon>
        <taxon>Ecdysozoa</taxon>
        <taxon>Nematoda</taxon>
        <taxon>Chromadorea</taxon>
        <taxon>Rhabditida</taxon>
        <taxon>Rhabditina</taxon>
        <taxon>Rhabditomorpha</taxon>
        <taxon>Rhabditoidea</taxon>
        <taxon>Rhabditidae</taxon>
        <taxon>Peloderinae</taxon>
        <taxon>Caenorhabditis</taxon>
    </lineage>
</organism>
<comment type="caution">
    <text evidence="7">The sequence shown here is derived from an EMBL/GenBank/DDBJ whole genome shotgun (WGS) entry which is preliminary data.</text>
</comment>
<evidence type="ECO:0000256" key="1">
    <source>
        <dbReference type="ARBA" id="ARBA00004123"/>
    </source>
</evidence>
<proteinExistence type="predicted"/>
<evidence type="ECO:0000256" key="2">
    <source>
        <dbReference type="ARBA" id="ARBA00022737"/>
    </source>
</evidence>
<evidence type="ECO:0000256" key="5">
    <source>
        <dbReference type="SAM" id="MobiDB-lite"/>
    </source>
</evidence>
<evidence type="ECO:0000259" key="6">
    <source>
        <dbReference type="SMART" id="SM00322"/>
    </source>
</evidence>
<keyword evidence="4" id="KW-0694">RNA-binding</keyword>
<dbReference type="Pfam" id="PF09005">
    <property type="entry name" value="FUBP_C"/>
    <property type="match status" value="1"/>
</dbReference>
<accession>A0A9P1IGJ9</accession>
<dbReference type="InterPro" id="IPR036612">
    <property type="entry name" value="KH_dom_type_1_sf"/>
</dbReference>
<dbReference type="InterPro" id="IPR015096">
    <property type="entry name" value="FUBP_C"/>
</dbReference>
<dbReference type="SUPFAM" id="SSF54791">
    <property type="entry name" value="Eukaryotic type KH-domain (KH-domain type I)"/>
    <property type="match status" value="3"/>
</dbReference>
<protein>
    <recommendedName>
        <fullName evidence="6">K Homology domain-containing protein</fullName>
    </recommendedName>
</protein>
<keyword evidence="3" id="KW-0539">Nucleus</keyword>
<feature type="region of interest" description="Disordered" evidence="5">
    <location>
        <begin position="510"/>
        <end position="535"/>
    </location>
</feature>
<dbReference type="InterPro" id="IPR004087">
    <property type="entry name" value="KH_dom"/>
</dbReference>
<dbReference type="Pfam" id="PF00013">
    <property type="entry name" value="KH_1"/>
    <property type="match status" value="3"/>
</dbReference>
<dbReference type="PANTHER" id="PTHR10288">
    <property type="entry name" value="KH DOMAIN CONTAINING RNA BINDING PROTEIN"/>
    <property type="match status" value="1"/>
</dbReference>
<evidence type="ECO:0000313" key="7">
    <source>
        <dbReference type="EMBL" id="CAI5445009.1"/>
    </source>
</evidence>
<keyword evidence="2" id="KW-0677">Repeat</keyword>
<name>A0A9P1IGJ9_9PELO</name>